<dbReference type="Gene3D" id="1.10.357.10">
    <property type="entry name" value="Tetracycline Repressor, domain 2"/>
    <property type="match status" value="1"/>
</dbReference>
<reference evidence="8" key="1">
    <citation type="submission" date="2016-03" db="EMBL/GenBank/DDBJ databases">
        <authorList>
            <person name="Lee Y.-S."/>
            <person name="Choi Y.-L."/>
        </authorList>
    </citation>
    <scope>NUCLEOTIDE SEQUENCE [LARGE SCALE GENOMIC DNA]</scope>
    <source>
        <strain evidence="8">DAU221</strain>
    </source>
</reference>
<feature type="coiled-coil region" evidence="5">
    <location>
        <begin position="113"/>
        <end position="144"/>
    </location>
</feature>
<evidence type="ECO:0000259" key="6">
    <source>
        <dbReference type="PROSITE" id="PS50977"/>
    </source>
</evidence>
<dbReference type="PANTHER" id="PTHR47506:SF10">
    <property type="entry name" value="TRANSCRIPTIONAL REGULATORY PROTEIN"/>
    <property type="match status" value="1"/>
</dbReference>
<dbReference type="EMBL" id="CP014864">
    <property type="protein sequence ID" value="AMX03939.1"/>
    <property type="molecule type" value="Genomic_DNA"/>
</dbReference>
<organism evidence="7 8">
    <name type="scientific">Microbulbifer thermotolerans</name>
    <dbReference type="NCBI Taxonomy" id="252514"/>
    <lineage>
        <taxon>Bacteria</taxon>
        <taxon>Pseudomonadati</taxon>
        <taxon>Pseudomonadota</taxon>
        <taxon>Gammaproteobacteria</taxon>
        <taxon>Cellvibrionales</taxon>
        <taxon>Microbulbiferaceae</taxon>
        <taxon>Microbulbifer</taxon>
    </lineage>
</organism>
<dbReference type="Gene3D" id="1.10.10.60">
    <property type="entry name" value="Homeodomain-like"/>
    <property type="match status" value="1"/>
</dbReference>
<name>A0A143HQE2_MICTH</name>
<dbReference type="InterPro" id="IPR036271">
    <property type="entry name" value="Tet_transcr_reg_TetR-rel_C_sf"/>
</dbReference>
<evidence type="ECO:0000313" key="8">
    <source>
        <dbReference type="Proteomes" id="UP000076077"/>
    </source>
</evidence>
<dbReference type="AlphaFoldDB" id="A0A143HQE2"/>
<sequence length="203" mass="22567">MELRVPNAKYDHQEAINKATRLFWAKGFHATSMRNIQQAIDMRPGSIYATFGSKEALFSKAIQHYTSTSKDRLNAYVESSTSPLTGLKKFIEDSIAGGQTSAPSTMCMLVKTIAELTDDNADLLAEAKRLLQDLESAFADVLARAQKMGEVDAARSPEYLARYLQMQIMGLRTYAHMQGSKEQVMELIDGVFHSLTGQEHLSP</sequence>
<evidence type="ECO:0000256" key="3">
    <source>
        <dbReference type="ARBA" id="ARBA00023163"/>
    </source>
</evidence>
<dbReference type="Pfam" id="PF16925">
    <property type="entry name" value="TetR_C_13"/>
    <property type="match status" value="1"/>
</dbReference>
<dbReference type="OrthoDB" id="270177at2"/>
<keyword evidence="2 4" id="KW-0238">DNA-binding</keyword>
<dbReference type="GO" id="GO:0003677">
    <property type="term" value="F:DNA binding"/>
    <property type="evidence" value="ECO:0007669"/>
    <property type="project" value="UniProtKB-UniRule"/>
</dbReference>
<evidence type="ECO:0000256" key="5">
    <source>
        <dbReference type="SAM" id="Coils"/>
    </source>
</evidence>
<gene>
    <name evidence="7" type="ORF">A3224_16275</name>
</gene>
<dbReference type="InterPro" id="IPR011075">
    <property type="entry name" value="TetR_C"/>
</dbReference>
<dbReference type="PROSITE" id="PS50977">
    <property type="entry name" value="HTH_TETR_2"/>
    <property type="match status" value="1"/>
</dbReference>
<proteinExistence type="predicted"/>
<dbReference type="InterPro" id="IPR001647">
    <property type="entry name" value="HTH_TetR"/>
</dbReference>
<keyword evidence="1" id="KW-0805">Transcription regulation</keyword>
<dbReference type="SUPFAM" id="SSF48498">
    <property type="entry name" value="Tetracyclin repressor-like, C-terminal domain"/>
    <property type="match status" value="1"/>
</dbReference>
<evidence type="ECO:0000256" key="4">
    <source>
        <dbReference type="PROSITE-ProRule" id="PRU00335"/>
    </source>
</evidence>
<evidence type="ECO:0000313" key="7">
    <source>
        <dbReference type="EMBL" id="AMX03939.1"/>
    </source>
</evidence>
<evidence type="ECO:0000256" key="2">
    <source>
        <dbReference type="ARBA" id="ARBA00023125"/>
    </source>
</evidence>
<keyword evidence="3" id="KW-0804">Transcription</keyword>
<protein>
    <submittedName>
        <fullName evidence="7">TetR family transcriptional regulator</fullName>
    </submittedName>
</protein>
<dbReference type="InterPro" id="IPR009057">
    <property type="entry name" value="Homeodomain-like_sf"/>
</dbReference>
<feature type="domain" description="HTH tetR-type" evidence="6">
    <location>
        <begin position="9"/>
        <end position="69"/>
    </location>
</feature>
<keyword evidence="5" id="KW-0175">Coiled coil</keyword>
<dbReference type="PANTHER" id="PTHR47506">
    <property type="entry name" value="TRANSCRIPTIONAL REGULATORY PROTEIN"/>
    <property type="match status" value="1"/>
</dbReference>
<keyword evidence="8" id="KW-1185">Reference proteome</keyword>
<dbReference type="SUPFAM" id="SSF46689">
    <property type="entry name" value="Homeodomain-like"/>
    <property type="match status" value="1"/>
</dbReference>
<dbReference type="Proteomes" id="UP000076077">
    <property type="component" value="Chromosome"/>
</dbReference>
<dbReference type="STRING" id="252514.A3224_16275"/>
<dbReference type="KEGG" id="mthd:A3224_16275"/>
<feature type="DNA-binding region" description="H-T-H motif" evidence="4">
    <location>
        <begin position="32"/>
        <end position="51"/>
    </location>
</feature>
<dbReference type="Pfam" id="PF00440">
    <property type="entry name" value="TetR_N"/>
    <property type="match status" value="1"/>
</dbReference>
<accession>A0A143HQE2</accession>
<evidence type="ECO:0000256" key="1">
    <source>
        <dbReference type="ARBA" id="ARBA00023015"/>
    </source>
</evidence>